<dbReference type="SUPFAM" id="SSF52266">
    <property type="entry name" value="SGNH hydrolase"/>
    <property type="match status" value="1"/>
</dbReference>
<proteinExistence type="predicted"/>
<name>A0A8K0NSE0_9TREE</name>
<dbReference type="PANTHER" id="PTHR34407">
    <property type="entry name" value="EXPRESSED PROTEIN"/>
    <property type="match status" value="1"/>
</dbReference>
<dbReference type="EMBL" id="JABELV010000025">
    <property type="protein sequence ID" value="KAG7562819.1"/>
    <property type="molecule type" value="Genomic_DNA"/>
</dbReference>
<dbReference type="CDD" id="cd00229">
    <property type="entry name" value="SGNH_hydrolase"/>
    <property type="match status" value="1"/>
</dbReference>
<reference evidence="2" key="1">
    <citation type="submission" date="2020-04" db="EMBL/GenBank/DDBJ databases">
        <title>Analysis of mating type loci in Filobasidium floriforme.</title>
        <authorList>
            <person name="Nowrousian M."/>
        </authorList>
    </citation>
    <scope>NUCLEOTIDE SEQUENCE</scope>
    <source>
        <strain evidence="2">CBS 6242</strain>
    </source>
</reference>
<organism evidence="2 3">
    <name type="scientific">Filobasidium floriforme</name>
    <dbReference type="NCBI Taxonomy" id="5210"/>
    <lineage>
        <taxon>Eukaryota</taxon>
        <taxon>Fungi</taxon>
        <taxon>Dikarya</taxon>
        <taxon>Basidiomycota</taxon>
        <taxon>Agaricomycotina</taxon>
        <taxon>Tremellomycetes</taxon>
        <taxon>Filobasidiales</taxon>
        <taxon>Filobasidiaceae</taxon>
        <taxon>Filobasidium</taxon>
    </lineage>
</organism>
<keyword evidence="3" id="KW-1185">Reference proteome</keyword>
<evidence type="ECO:0000313" key="3">
    <source>
        <dbReference type="Proteomes" id="UP000812966"/>
    </source>
</evidence>
<accession>A0A8K0NSE0</accession>
<evidence type="ECO:0000256" key="1">
    <source>
        <dbReference type="SAM" id="MobiDB-lite"/>
    </source>
</evidence>
<comment type="caution">
    <text evidence="2">The sequence shown here is derived from an EMBL/GenBank/DDBJ whole genome shotgun (WGS) entry which is preliminary data.</text>
</comment>
<sequence>MTLASLVERGPRSRSGSGLKLKPLSHELLESRVRALQEQCKRDKSRWTQKYGKRNLAMARTYEGSKARLRDMVRRTILGEELIVSAIGGSVTNGHQVDASETWINKLTDWFNTLVQASENGWKGINGAVPATGSDYFSFCHALHIPTSISNLIIIELSVNDEFLPEHTENMENLLRGILESPNRPAVILVQAMALSGRSMAGGGDVHMPVGVYYDVPIITQRTPLAAHFMKNPDLVHPYYTINWWQDPDTRHINARGHQDLANLVASLVQDTACELHFKTQPSVPLHPTTEFYGQPFEIQEQRELVAEDDEFWKNQPKDVKPWGPFQPAKHAEGESGRLWEGVWPGEWQHGEVPRLRFLQHWDEGTTNVSLEPQCFSTRSALYPLTPTTNSGWSTWSHPDHPQKVYLKADEPGSKLTFDIETRLGTIKLYSLRSKTFGLGSIDCWVDDREEDKVRADGWWDHGDLNIGRFTTVATGLPPGMHTVTCVLSSETLDPDGGTEFRLISLMRRVPTKARCRGPKADPSISFCTCLVQPLMCRKWRAISFTTLCSRAGGKCE</sequence>
<evidence type="ECO:0000313" key="2">
    <source>
        <dbReference type="EMBL" id="KAG7562819.1"/>
    </source>
</evidence>
<dbReference type="AlphaFoldDB" id="A0A8K0NSE0"/>
<gene>
    <name evidence="2" type="ORF">FFLO_01774</name>
</gene>
<dbReference type="PANTHER" id="PTHR34407:SF1">
    <property type="entry name" value="SGNH HYDROLASE-TYPE ESTERASE DOMAIN-CONTAINING PROTEIN"/>
    <property type="match status" value="1"/>
</dbReference>
<feature type="region of interest" description="Disordered" evidence="1">
    <location>
        <begin position="1"/>
        <end position="20"/>
    </location>
</feature>
<dbReference type="InterPro" id="IPR036514">
    <property type="entry name" value="SGNH_hydro_sf"/>
</dbReference>
<dbReference type="Gene3D" id="3.40.50.1110">
    <property type="entry name" value="SGNH hydrolase"/>
    <property type="match status" value="1"/>
</dbReference>
<dbReference type="Proteomes" id="UP000812966">
    <property type="component" value="Unassembled WGS sequence"/>
</dbReference>
<protein>
    <submittedName>
        <fullName evidence="2">Uncharacterized protein</fullName>
    </submittedName>
</protein>